<feature type="transmembrane region" description="Helical" evidence="1">
    <location>
        <begin position="195"/>
        <end position="220"/>
    </location>
</feature>
<feature type="transmembrane region" description="Helical" evidence="1">
    <location>
        <begin position="433"/>
        <end position="460"/>
    </location>
</feature>
<dbReference type="PANTHER" id="PTHR41983">
    <property type="entry name" value="SHORT-CHAIN FATTY ACID TRANSPORTER-RELATED"/>
    <property type="match status" value="1"/>
</dbReference>
<name>A0A1B7LIT3_9FIRM</name>
<reference evidence="2 3" key="1">
    <citation type="submission" date="2016-04" db="EMBL/GenBank/DDBJ databases">
        <authorList>
            <person name="Evans L.H."/>
            <person name="Alamgir A."/>
            <person name="Owens N."/>
            <person name="Weber N.D."/>
            <person name="Virtaneva K."/>
            <person name="Barbian K."/>
            <person name="Babar A."/>
            <person name="Rosenke K."/>
        </authorList>
    </citation>
    <scope>NUCLEOTIDE SEQUENCE [LARGE SCALE GENOMIC DNA]</scope>
    <source>
        <strain evidence="2 3">LMa1</strain>
    </source>
</reference>
<dbReference type="Proteomes" id="UP000078532">
    <property type="component" value="Unassembled WGS sequence"/>
</dbReference>
<sequence>MDYQDDEVRPGIIERFSEGFAKIIRLYMPDAFILAVVLTVVTIILALFLTKSSFVDITKQWYDGIWSIINFAFMMILILITGYTLALSPIVMRFIKYLAGLPKNQGQAIIVAALVGAIGSFVNWGLGLILMGLVSKEIAKRLDVDFPFIIAAAYSGFLVWTCGLSSSIAVILTSRGNSVNFVERFTHQVLPLQSTIFAAWNLIPTVILIICLPILFYFIAPKDKRKWCLVDKETLIRADEEAGAAKIDQVPAAKLDNSWIITIIIVGIGLTYLISIWLKKGFLLDFNTLVFLFLLAGFLLHWRPMNYVNAFYTAARTSGPLALQYPFYGGMMGIMITSGLASVIANFFVHFSSANTLPFWQFIVSLIINLFVPSGGGHWAVQGPITALAAVKLHASQPLSAMAVAWGESTMEMLQPFWMLPVLAIAGREVREVLGYGLAAFILGVVVFGATTLIMAPVLIH</sequence>
<comment type="caution">
    <text evidence="2">The sequence shown here is derived from an EMBL/GenBank/DDBJ whole genome shotgun (WGS) entry which is preliminary data.</text>
</comment>
<organism evidence="2 3">
    <name type="scientific">Desulfotomaculum copahuensis</name>
    <dbReference type="NCBI Taxonomy" id="1838280"/>
    <lineage>
        <taxon>Bacteria</taxon>
        <taxon>Bacillati</taxon>
        <taxon>Bacillota</taxon>
        <taxon>Clostridia</taxon>
        <taxon>Eubacteriales</taxon>
        <taxon>Desulfotomaculaceae</taxon>
        <taxon>Desulfotomaculum</taxon>
    </lineage>
</organism>
<dbReference type="AlphaFoldDB" id="A0A1B7LIT3"/>
<keyword evidence="3" id="KW-1185">Reference proteome</keyword>
<protein>
    <recommendedName>
        <fullName evidence="4">Short-chain fatty acid transporter</fullName>
    </recommendedName>
</protein>
<feature type="transmembrane region" description="Helical" evidence="1">
    <location>
        <begin position="282"/>
        <end position="302"/>
    </location>
</feature>
<feature type="transmembrane region" description="Helical" evidence="1">
    <location>
        <begin position="360"/>
        <end position="381"/>
    </location>
</feature>
<gene>
    <name evidence="2" type="ORF">A6M21_16610</name>
</gene>
<dbReference type="STRING" id="1838280.A6M21_16610"/>
<dbReference type="PANTHER" id="PTHR41983:SF2">
    <property type="entry name" value="SHORT-CHAIN FATTY ACID TRANSPORTER-RELATED"/>
    <property type="match status" value="1"/>
</dbReference>
<keyword evidence="1" id="KW-0472">Membrane</keyword>
<keyword evidence="1" id="KW-1133">Transmembrane helix</keyword>
<feature type="transmembrane region" description="Helical" evidence="1">
    <location>
        <begin position="327"/>
        <end position="348"/>
    </location>
</feature>
<feature type="transmembrane region" description="Helical" evidence="1">
    <location>
        <begin position="31"/>
        <end position="50"/>
    </location>
</feature>
<evidence type="ECO:0000313" key="3">
    <source>
        <dbReference type="Proteomes" id="UP000078532"/>
    </source>
</evidence>
<evidence type="ECO:0000256" key="1">
    <source>
        <dbReference type="SAM" id="Phobius"/>
    </source>
</evidence>
<keyword evidence="1" id="KW-0812">Transmembrane</keyword>
<dbReference type="Pfam" id="PF02667">
    <property type="entry name" value="SCFA_trans"/>
    <property type="match status" value="1"/>
</dbReference>
<feature type="transmembrane region" description="Helical" evidence="1">
    <location>
        <begin position="65"/>
        <end position="87"/>
    </location>
</feature>
<feature type="transmembrane region" description="Helical" evidence="1">
    <location>
        <begin position="258"/>
        <end position="275"/>
    </location>
</feature>
<feature type="transmembrane region" description="Helical" evidence="1">
    <location>
        <begin position="146"/>
        <end position="174"/>
    </location>
</feature>
<proteinExistence type="predicted"/>
<dbReference type="GO" id="GO:0005886">
    <property type="term" value="C:plasma membrane"/>
    <property type="evidence" value="ECO:0007669"/>
    <property type="project" value="TreeGrafter"/>
</dbReference>
<dbReference type="InterPro" id="IPR006160">
    <property type="entry name" value="SCFA_transpt_AtoE"/>
</dbReference>
<accession>A0A1B7LIT3</accession>
<evidence type="ECO:0000313" key="2">
    <source>
        <dbReference type="EMBL" id="OAT86381.1"/>
    </source>
</evidence>
<feature type="transmembrane region" description="Helical" evidence="1">
    <location>
        <begin position="108"/>
        <end position="134"/>
    </location>
</feature>
<dbReference type="EMBL" id="LYVF01000017">
    <property type="protein sequence ID" value="OAT86381.1"/>
    <property type="molecule type" value="Genomic_DNA"/>
</dbReference>
<evidence type="ECO:0008006" key="4">
    <source>
        <dbReference type="Google" id="ProtNLM"/>
    </source>
</evidence>